<reference evidence="2" key="1">
    <citation type="submission" date="2016-10" db="EMBL/GenBank/DDBJ databases">
        <authorList>
            <person name="Varghese N."/>
            <person name="Submissions S."/>
        </authorList>
    </citation>
    <scope>NUCLEOTIDE SEQUENCE [LARGE SCALE GENOMIC DNA]</scope>
    <source>
        <strain evidence="2">Nm76</strain>
    </source>
</reference>
<dbReference type="EMBL" id="FODO01000001">
    <property type="protein sequence ID" value="SEN82835.1"/>
    <property type="molecule type" value="Genomic_DNA"/>
</dbReference>
<name>A0A1H8JQP7_9PROT</name>
<protein>
    <submittedName>
        <fullName evidence="1">TRAP transporter T-component</fullName>
    </submittedName>
</protein>
<dbReference type="InterPro" id="IPR038537">
    <property type="entry name" value="TatT_sf"/>
</dbReference>
<dbReference type="STRING" id="42354.SAMN05216333_101272"/>
<organism evidence="1 2">
    <name type="scientific">Nitrosomonas oligotropha</name>
    <dbReference type="NCBI Taxonomy" id="42354"/>
    <lineage>
        <taxon>Bacteria</taxon>
        <taxon>Pseudomonadati</taxon>
        <taxon>Pseudomonadota</taxon>
        <taxon>Betaproteobacteria</taxon>
        <taxon>Nitrosomonadales</taxon>
        <taxon>Nitrosomonadaceae</taxon>
        <taxon>Nitrosomonas</taxon>
    </lineage>
</organism>
<keyword evidence="2" id="KW-1185">Reference proteome</keyword>
<sequence length="299" mass="33923">MAGIYRRMIVNQENSLVGGKNMSAFMKLNMWRLEQKIMLFTYRIIAVACLTAPAFAQNVSVTALTTENQQKIELAVWKYAIDTPLLLNTIDWFRDLTRNSRESAAVAELSRLEFMRAQLELDKNRRIQLFENCIAIANQSLALNANDVRGLFWKAAAMGKMAEDSGIVHALRMIGPMENLLLKVVSLDEKYENAGAHRALGRIYHKLPGFPISFGSNQKALMHMKRAHELFPRDVITRAFYAELLYDVGRKEEARKHADFVLATPIADEDALEFSEYVDIALDVIKKTGGSEFNRVGNY</sequence>
<dbReference type="Proteomes" id="UP000198814">
    <property type="component" value="Unassembled WGS sequence"/>
</dbReference>
<dbReference type="AlphaFoldDB" id="A0A1H8JQP7"/>
<evidence type="ECO:0000313" key="1">
    <source>
        <dbReference type="EMBL" id="SEN82835.1"/>
    </source>
</evidence>
<accession>A0A1H8JQP7</accession>
<dbReference type="Pfam" id="PF16811">
    <property type="entry name" value="TAtT"/>
    <property type="match status" value="1"/>
</dbReference>
<dbReference type="Gene3D" id="1.25.40.920">
    <property type="entry name" value="TRAP transporter T-component"/>
    <property type="match status" value="1"/>
</dbReference>
<evidence type="ECO:0000313" key="2">
    <source>
        <dbReference type="Proteomes" id="UP000198814"/>
    </source>
</evidence>
<dbReference type="SUPFAM" id="SSF48452">
    <property type="entry name" value="TPR-like"/>
    <property type="match status" value="1"/>
</dbReference>
<dbReference type="InterPro" id="IPR031823">
    <property type="entry name" value="TatT"/>
</dbReference>
<gene>
    <name evidence="1" type="ORF">SAMN05216333_101272</name>
</gene>
<proteinExistence type="predicted"/>
<dbReference type="InterPro" id="IPR011990">
    <property type="entry name" value="TPR-like_helical_dom_sf"/>
</dbReference>